<dbReference type="PRINTS" id="PR00385">
    <property type="entry name" value="P450"/>
</dbReference>
<dbReference type="PRINTS" id="PR00463">
    <property type="entry name" value="EP450I"/>
</dbReference>
<keyword evidence="6 8" id="KW-0408">Iron</keyword>
<evidence type="ECO:0000256" key="5">
    <source>
        <dbReference type="ARBA" id="ARBA00023002"/>
    </source>
</evidence>
<dbReference type="EMBL" id="QPFP01000029">
    <property type="protein sequence ID" value="TEB29018.1"/>
    <property type="molecule type" value="Genomic_DNA"/>
</dbReference>
<evidence type="ECO:0000313" key="11">
    <source>
        <dbReference type="EMBL" id="TEB29018.1"/>
    </source>
</evidence>
<dbReference type="PANTHER" id="PTHR24287:SF1">
    <property type="entry name" value="P450, PUTATIVE (EUROFUNG)-RELATED"/>
    <property type="match status" value="1"/>
</dbReference>
<dbReference type="InterPro" id="IPR036396">
    <property type="entry name" value="Cyt_P450_sf"/>
</dbReference>
<keyword evidence="5 9" id="KW-0560">Oxidoreductase</keyword>
<dbReference type="InterPro" id="IPR001128">
    <property type="entry name" value="Cyt_P450"/>
</dbReference>
<feature type="binding site" description="axial binding residue" evidence="8">
    <location>
        <position position="525"/>
    </location>
    <ligand>
        <name>heme</name>
        <dbReference type="ChEBI" id="CHEBI:30413"/>
    </ligand>
    <ligandPart>
        <name>Fe</name>
        <dbReference type="ChEBI" id="CHEBI:18248"/>
    </ligandPart>
</feature>
<sequence length="600" mass="67782">MFDQARQADSLFTSMLNSFNHIPPGPVHLVRFIPQLVLPSFLLYASSKLGLEVPFAWLLPAVALATPGLYKALIWYKLWRVTREAEKLGARVVPIVQRSSRELIQHAVKALKQGYPGILDEFAEGYGTVFGLRVLTETRIVTFEPEHVKAILASQFETFDKGHIFKSHMHSLFGNGVFNSDGDLWKFHRTLSRPFFSRERVNDHPNLLPTADKALRIASARLSEGHAFDLQDLAMRYTLDVSTQFLLGNSVHSLDGGLAYPHIISSPSSSAQLDKDPATAFGVALSEGTYLSADRSKYGAHWPLAEFWKDEVKARRDVIDAFIEPHLKRVLSNVEEKRASGSVDQADVEDQTLVECLARQTPDGTLIKDELANFLIAGRDTTAATITFSVYMLSQYPAIAERVREEVLSRLRGGKQPTPEDVKEMKYLRAFINEVLRLYPPVPYDSRMSSKATLWPSPTPGGKPFYVPAKSKILYSMWYMHRSTKLWGPDALEFDPDRFLDDRLHRYLTPNPYMFIPFNAGPRICLGMQFAYNMSSIFLIRLLQRFENIRLALDAQPPGSLPPAEWATEDRPLDPRKAEEKVSPKTSINMSVKGQYGVEF</sequence>
<evidence type="ECO:0000256" key="3">
    <source>
        <dbReference type="ARBA" id="ARBA00022617"/>
    </source>
</evidence>
<dbReference type="STRING" id="71717.A0A4Y7T4Z6"/>
<feature type="region of interest" description="Disordered" evidence="10">
    <location>
        <begin position="561"/>
        <end position="585"/>
    </location>
</feature>
<protein>
    <submittedName>
        <fullName evidence="11">Cytochrome P450</fullName>
    </submittedName>
</protein>
<dbReference type="GO" id="GO:0020037">
    <property type="term" value="F:heme binding"/>
    <property type="evidence" value="ECO:0007669"/>
    <property type="project" value="InterPro"/>
</dbReference>
<organism evidence="11 12">
    <name type="scientific">Coprinellus micaceus</name>
    <name type="common">Glistening ink-cap mushroom</name>
    <name type="synonym">Coprinus micaceus</name>
    <dbReference type="NCBI Taxonomy" id="71717"/>
    <lineage>
        <taxon>Eukaryota</taxon>
        <taxon>Fungi</taxon>
        <taxon>Dikarya</taxon>
        <taxon>Basidiomycota</taxon>
        <taxon>Agaricomycotina</taxon>
        <taxon>Agaricomycetes</taxon>
        <taxon>Agaricomycetidae</taxon>
        <taxon>Agaricales</taxon>
        <taxon>Agaricineae</taxon>
        <taxon>Psathyrellaceae</taxon>
        <taxon>Coprinellus</taxon>
    </lineage>
</organism>
<dbReference type="SUPFAM" id="SSF48264">
    <property type="entry name" value="Cytochrome P450"/>
    <property type="match status" value="1"/>
</dbReference>
<name>A0A4Y7T4Z6_COPMI</name>
<evidence type="ECO:0000256" key="2">
    <source>
        <dbReference type="ARBA" id="ARBA00010617"/>
    </source>
</evidence>
<evidence type="ECO:0000256" key="8">
    <source>
        <dbReference type="PIRSR" id="PIRSR602401-1"/>
    </source>
</evidence>
<feature type="compositionally biased region" description="Basic and acidic residues" evidence="10">
    <location>
        <begin position="568"/>
        <end position="583"/>
    </location>
</feature>
<proteinExistence type="inferred from homology"/>
<evidence type="ECO:0000256" key="7">
    <source>
        <dbReference type="ARBA" id="ARBA00023033"/>
    </source>
</evidence>
<evidence type="ECO:0000256" key="1">
    <source>
        <dbReference type="ARBA" id="ARBA00001971"/>
    </source>
</evidence>
<evidence type="ECO:0000256" key="4">
    <source>
        <dbReference type="ARBA" id="ARBA00022723"/>
    </source>
</evidence>
<dbReference type="Proteomes" id="UP000298030">
    <property type="component" value="Unassembled WGS sequence"/>
</dbReference>
<reference evidence="11 12" key="1">
    <citation type="journal article" date="2019" name="Nat. Ecol. Evol.">
        <title>Megaphylogeny resolves global patterns of mushroom evolution.</title>
        <authorList>
            <person name="Varga T."/>
            <person name="Krizsan K."/>
            <person name="Foldi C."/>
            <person name="Dima B."/>
            <person name="Sanchez-Garcia M."/>
            <person name="Sanchez-Ramirez S."/>
            <person name="Szollosi G.J."/>
            <person name="Szarkandi J.G."/>
            <person name="Papp V."/>
            <person name="Albert L."/>
            <person name="Andreopoulos W."/>
            <person name="Angelini C."/>
            <person name="Antonin V."/>
            <person name="Barry K.W."/>
            <person name="Bougher N.L."/>
            <person name="Buchanan P."/>
            <person name="Buyck B."/>
            <person name="Bense V."/>
            <person name="Catcheside P."/>
            <person name="Chovatia M."/>
            <person name="Cooper J."/>
            <person name="Damon W."/>
            <person name="Desjardin D."/>
            <person name="Finy P."/>
            <person name="Geml J."/>
            <person name="Haridas S."/>
            <person name="Hughes K."/>
            <person name="Justo A."/>
            <person name="Karasinski D."/>
            <person name="Kautmanova I."/>
            <person name="Kiss B."/>
            <person name="Kocsube S."/>
            <person name="Kotiranta H."/>
            <person name="LaButti K.M."/>
            <person name="Lechner B.E."/>
            <person name="Liimatainen K."/>
            <person name="Lipzen A."/>
            <person name="Lukacs Z."/>
            <person name="Mihaltcheva S."/>
            <person name="Morgado L.N."/>
            <person name="Niskanen T."/>
            <person name="Noordeloos M.E."/>
            <person name="Ohm R.A."/>
            <person name="Ortiz-Santana B."/>
            <person name="Ovrebo C."/>
            <person name="Racz N."/>
            <person name="Riley R."/>
            <person name="Savchenko A."/>
            <person name="Shiryaev A."/>
            <person name="Soop K."/>
            <person name="Spirin V."/>
            <person name="Szebenyi C."/>
            <person name="Tomsovsky M."/>
            <person name="Tulloss R.E."/>
            <person name="Uehling J."/>
            <person name="Grigoriev I.V."/>
            <person name="Vagvolgyi C."/>
            <person name="Papp T."/>
            <person name="Martin F.M."/>
            <person name="Miettinen O."/>
            <person name="Hibbett D.S."/>
            <person name="Nagy L.G."/>
        </authorList>
    </citation>
    <scope>NUCLEOTIDE SEQUENCE [LARGE SCALE GENOMIC DNA]</scope>
    <source>
        <strain evidence="11 12">FP101781</strain>
    </source>
</reference>
<keyword evidence="4 8" id="KW-0479">Metal-binding</keyword>
<dbReference type="GO" id="GO:0016705">
    <property type="term" value="F:oxidoreductase activity, acting on paired donors, with incorporation or reduction of molecular oxygen"/>
    <property type="evidence" value="ECO:0007669"/>
    <property type="project" value="InterPro"/>
</dbReference>
<keyword evidence="12" id="KW-1185">Reference proteome</keyword>
<dbReference type="GO" id="GO:0005506">
    <property type="term" value="F:iron ion binding"/>
    <property type="evidence" value="ECO:0007669"/>
    <property type="project" value="InterPro"/>
</dbReference>
<dbReference type="PANTHER" id="PTHR24287">
    <property type="entry name" value="P450, PUTATIVE (EUROFUNG)-RELATED"/>
    <property type="match status" value="1"/>
</dbReference>
<dbReference type="Pfam" id="PF00067">
    <property type="entry name" value="p450"/>
    <property type="match status" value="1"/>
</dbReference>
<evidence type="ECO:0000256" key="10">
    <source>
        <dbReference type="SAM" id="MobiDB-lite"/>
    </source>
</evidence>
<accession>A0A4Y7T4Z6</accession>
<dbReference type="InterPro" id="IPR002401">
    <property type="entry name" value="Cyt_P450_E_grp-I"/>
</dbReference>
<gene>
    <name evidence="11" type="ORF">FA13DRAFT_1735129</name>
</gene>
<comment type="caution">
    <text evidence="11">The sequence shown here is derived from an EMBL/GenBank/DDBJ whole genome shotgun (WGS) entry which is preliminary data.</text>
</comment>
<keyword evidence="3 8" id="KW-0349">Heme</keyword>
<dbReference type="PROSITE" id="PS00086">
    <property type="entry name" value="CYTOCHROME_P450"/>
    <property type="match status" value="1"/>
</dbReference>
<dbReference type="InterPro" id="IPR047146">
    <property type="entry name" value="Cyt_P450_E_CYP52_fungi"/>
</dbReference>
<evidence type="ECO:0000256" key="9">
    <source>
        <dbReference type="RuleBase" id="RU000461"/>
    </source>
</evidence>
<keyword evidence="7 9" id="KW-0503">Monooxygenase</keyword>
<comment type="cofactor">
    <cofactor evidence="1 8">
        <name>heme</name>
        <dbReference type="ChEBI" id="CHEBI:30413"/>
    </cofactor>
</comment>
<dbReference type="OrthoDB" id="1470350at2759"/>
<comment type="similarity">
    <text evidence="2 9">Belongs to the cytochrome P450 family.</text>
</comment>
<dbReference type="InterPro" id="IPR017972">
    <property type="entry name" value="Cyt_P450_CS"/>
</dbReference>
<dbReference type="AlphaFoldDB" id="A0A4Y7T4Z6"/>
<dbReference type="GO" id="GO:0004497">
    <property type="term" value="F:monooxygenase activity"/>
    <property type="evidence" value="ECO:0007669"/>
    <property type="project" value="UniProtKB-KW"/>
</dbReference>
<evidence type="ECO:0000313" key="12">
    <source>
        <dbReference type="Proteomes" id="UP000298030"/>
    </source>
</evidence>
<evidence type="ECO:0000256" key="6">
    <source>
        <dbReference type="ARBA" id="ARBA00023004"/>
    </source>
</evidence>
<dbReference type="Gene3D" id="1.10.630.10">
    <property type="entry name" value="Cytochrome P450"/>
    <property type="match status" value="1"/>
</dbReference>